<dbReference type="OrthoDB" id="5089113at2"/>
<name>A0A543DNW2_9PSEU</name>
<dbReference type="SUPFAM" id="SSF52540">
    <property type="entry name" value="P-loop containing nucleoside triphosphate hydrolases"/>
    <property type="match status" value="1"/>
</dbReference>
<dbReference type="GO" id="GO:0006302">
    <property type="term" value="P:double-strand break repair"/>
    <property type="evidence" value="ECO:0007669"/>
    <property type="project" value="InterPro"/>
</dbReference>
<evidence type="ECO:0000313" key="5">
    <source>
        <dbReference type="EMBL" id="TQM10998.1"/>
    </source>
</evidence>
<comment type="caution">
    <text evidence="5">The sequence shown here is derived from an EMBL/GenBank/DDBJ whole genome shotgun (WGS) entry which is preliminary data.</text>
</comment>
<accession>A0A543DNW2</accession>
<dbReference type="InterPro" id="IPR038729">
    <property type="entry name" value="Rad50/SbcC_AAA"/>
</dbReference>
<reference evidence="5 6" key="1">
    <citation type="submission" date="2019-06" db="EMBL/GenBank/DDBJ databases">
        <title>Sequencing the genomes of 1000 actinobacteria strains.</title>
        <authorList>
            <person name="Klenk H.-P."/>
        </authorList>
    </citation>
    <scope>NUCLEOTIDE SEQUENCE [LARGE SCALE GENOMIC DNA]</scope>
    <source>
        <strain evidence="5 6">DSM 45301</strain>
    </source>
</reference>
<sequence length="799" mass="86584">MSSHESPTTVLDWQQLRVEVVNRLAAASAKGKAHWQRLLDLVDQRLAADPSVQAPPVDGRQWWLTEVRIEGFRGIPDSFELTLDPGAGLTVVHAPNGTGKSTIADAVRAALWGAPAPQPRELWQPVDRAVGAARARVEVRLRCGRDELRCVWTDDPQPHAVAVLASHDNEHPVTVADPDWQAALSAFTPVFSYAETQDRLGTPEALVKHLDDLLALGPCFVQLSEDVASRAAAAKESVARLQALKGSARTAIATVDAQFTDGAAPPMAVIEFPNRFGSEGPDNWLSENKLDGDLTTTVFSVTTEGLAKVKRQAEQVRDALGQLDDSETRLDSRIDDRLNEHLTELHDALTGNPPGGPCPVCGHGVDWWLVLSDTARRLSEWSTARRQVDKSARGLQEVHREHVRPLLEAARSLAIDPDGLADTLTDPPPDHGRTATDRARLGDVVDRLLGSSFSVLAHEVQTRGDHDRRWRAARLAAVDPFAQAWRDDGPVAVTANDWTQASKNLTVLRKELRDSRGTRLGEEVAEVLHRLLADTPLQLAGLTFAAADTLQLVGDDGGERRLGMLSAGQRNALVLAPLLRARSGGPFAFLVVDDPVHAFDDMRIDLVSDELVRLSADRRVVVLTHDSRLNEALVAKRPDTDVRTLTRDGGSVTADARKAPWVSLLDDAQDLVALGAKADLPAGLGRLPVLVRGMCRHAVEGALRGLALRWAVLAQEDLHATVIALDKTKTTAKRFTHASRYELPDRPGAAPAARAVCESYLRLWNEATHDTGGSSAGGLADEVRAARKACKLLGAWGEP</sequence>
<dbReference type="Proteomes" id="UP000315677">
    <property type="component" value="Unassembled WGS sequence"/>
</dbReference>
<gene>
    <name evidence="5" type="ORF">FB558_3527</name>
</gene>
<organism evidence="5 6">
    <name type="scientific">Pseudonocardia kunmingensis</name>
    <dbReference type="NCBI Taxonomy" id="630975"/>
    <lineage>
        <taxon>Bacteria</taxon>
        <taxon>Bacillati</taxon>
        <taxon>Actinomycetota</taxon>
        <taxon>Actinomycetes</taxon>
        <taxon>Pseudonocardiales</taxon>
        <taxon>Pseudonocardiaceae</taxon>
        <taxon>Pseudonocardia</taxon>
    </lineage>
</organism>
<dbReference type="RefSeq" id="WP_142054774.1">
    <property type="nucleotide sequence ID" value="NZ_VFPA01000002.1"/>
</dbReference>
<dbReference type="EMBL" id="VFPA01000002">
    <property type="protein sequence ID" value="TQM10998.1"/>
    <property type="molecule type" value="Genomic_DNA"/>
</dbReference>
<comment type="similarity">
    <text evidence="1">Belongs to the SMC family. SbcC subfamily.</text>
</comment>
<dbReference type="PANTHER" id="PTHR32114:SF2">
    <property type="entry name" value="ABC TRANSPORTER ABCH.3"/>
    <property type="match status" value="1"/>
</dbReference>
<dbReference type="GO" id="GO:0016887">
    <property type="term" value="F:ATP hydrolysis activity"/>
    <property type="evidence" value="ECO:0007669"/>
    <property type="project" value="InterPro"/>
</dbReference>
<dbReference type="PANTHER" id="PTHR32114">
    <property type="entry name" value="ABC TRANSPORTER ABCH.3"/>
    <property type="match status" value="1"/>
</dbReference>
<evidence type="ECO:0000256" key="3">
    <source>
        <dbReference type="ARBA" id="ARBA00013368"/>
    </source>
</evidence>
<comment type="subunit">
    <text evidence="2">Heterodimer of SbcC and SbcD.</text>
</comment>
<dbReference type="Gene3D" id="3.40.50.300">
    <property type="entry name" value="P-loop containing nucleotide triphosphate hydrolases"/>
    <property type="match status" value="2"/>
</dbReference>
<keyword evidence="6" id="KW-1185">Reference proteome</keyword>
<dbReference type="InterPro" id="IPR027417">
    <property type="entry name" value="P-loop_NTPase"/>
</dbReference>
<dbReference type="Pfam" id="PF13476">
    <property type="entry name" value="AAA_23"/>
    <property type="match status" value="1"/>
</dbReference>
<evidence type="ECO:0000256" key="1">
    <source>
        <dbReference type="ARBA" id="ARBA00006930"/>
    </source>
</evidence>
<protein>
    <recommendedName>
        <fullName evidence="3">Nuclease SbcCD subunit C</fullName>
    </recommendedName>
</protein>
<dbReference type="AlphaFoldDB" id="A0A543DNW2"/>
<evidence type="ECO:0000256" key="2">
    <source>
        <dbReference type="ARBA" id="ARBA00011322"/>
    </source>
</evidence>
<evidence type="ECO:0000259" key="4">
    <source>
        <dbReference type="Pfam" id="PF13476"/>
    </source>
</evidence>
<evidence type="ECO:0000313" key="6">
    <source>
        <dbReference type="Proteomes" id="UP000315677"/>
    </source>
</evidence>
<proteinExistence type="inferred from homology"/>
<feature type="domain" description="Rad50/SbcC-type AAA" evidence="4">
    <location>
        <begin position="67"/>
        <end position="121"/>
    </location>
</feature>